<comment type="caution">
    <text evidence="2">The sequence shown here is derived from an EMBL/GenBank/DDBJ whole genome shotgun (WGS) entry which is preliminary data.</text>
</comment>
<protein>
    <submittedName>
        <fullName evidence="2">Uncharacterized protein</fullName>
    </submittedName>
</protein>
<gene>
    <name evidence="2" type="ORF">I3842_01G053500</name>
</gene>
<sequence length="87" mass="9897">MKETIPFDTYSSLFPFVFCGIILLPVLHSCLFLIYGVFTVVVAMDVLGDEVRSDDAKNCNKMIDSFLDYIDGCKFGRYDEKNFGPCF</sequence>
<dbReference type="EMBL" id="CM031825">
    <property type="protein sequence ID" value="KAG6729890.1"/>
    <property type="molecule type" value="Genomic_DNA"/>
</dbReference>
<proteinExistence type="predicted"/>
<name>A0A922K3K4_CARIL</name>
<keyword evidence="1" id="KW-0472">Membrane</keyword>
<evidence type="ECO:0000313" key="2">
    <source>
        <dbReference type="EMBL" id="KAG6729890.1"/>
    </source>
</evidence>
<evidence type="ECO:0000256" key="1">
    <source>
        <dbReference type="SAM" id="Phobius"/>
    </source>
</evidence>
<keyword evidence="1" id="KW-0812">Transmembrane</keyword>
<dbReference type="Proteomes" id="UP000811246">
    <property type="component" value="Chromosome 1"/>
</dbReference>
<feature type="transmembrane region" description="Helical" evidence="1">
    <location>
        <begin position="12"/>
        <end position="43"/>
    </location>
</feature>
<evidence type="ECO:0000313" key="3">
    <source>
        <dbReference type="Proteomes" id="UP000811246"/>
    </source>
</evidence>
<keyword evidence="1" id="KW-1133">Transmembrane helix</keyword>
<accession>A0A922K3K4</accession>
<reference evidence="2" key="1">
    <citation type="submission" date="2021-01" db="EMBL/GenBank/DDBJ databases">
        <authorList>
            <person name="Lovell J.T."/>
            <person name="Bentley N."/>
            <person name="Bhattarai G."/>
            <person name="Jenkins J.W."/>
            <person name="Sreedasyam A."/>
            <person name="Alarcon Y."/>
            <person name="Bock C."/>
            <person name="Boston L."/>
            <person name="Carlson J."/>
            <person name="Cervantes K."/>
            <person name="Clermont K."/>
            <person name="Krom N."/>
            <person name="Kubenka K."/>
            <person name="Mamidi S."/>
            <person name="Mattison C."/>
            <person name="Monteros M."/>
            <person name="Pisani C."/>
            <person name="Plott C."/>
            <person name="Rajasekar S."/>
            <person name="Rhein H.S."/>
            <person name="Rohla C."/>
            <person name="Song M."/>
            <person name="Hilaire R.S."/>
            <person name="Shu S."/>
            <person name="Wells L."/>
            <person name="Wang X."/>
            <person name="Webber J."/>
            <person name="Heerema R.J."/>
            <person name="Klein P."/>
            <person name="Conner P."/>
            <person name="Grauke L."/>
            <person name="Grimwood J."/>
            <person name="Schmutz J."/>
            <person name="Randall J.J."/>
        </authorList>
    </citation>
    <scope>NUCLEOTIDE SEQUENCE</scope>
    <source>
        <tissue evidence="2">Leaf</tissue>
    </source>
</reference>
<organism evidence="2 3">
    <name type="scientific">Carya illinoinensis</name>
    <name type="common">Pecan</name>
    <dbReference type="NCBI Taxonomy" id="32201"/>
    <lineage>
        <taxon>Eukaryota</taxon>
        <taxon>Viridiplantae</taxon>
        <taxon>Streptophyta</taxon>
        <taxon>Embryophyta</taxon>
        <taxon>Tracheophyta</taxon>
        <taxon>Spermatophyta</taxon>
        <taxon>Magnoliopsida</taxon>
        <taxon>eudicotyledons</taxon>
        <taxon>Gunneridae</taxon>
        <taxon>Pentapetalae</taxon>
        <taxon>rosids</taxon>
        <taxon>fabids</taxon>
        <taxon>Fagales</taxon>
        <taxon>Juglandaceae</taxon>
        <taxon>Carya</taxon>
    </lineage>
</organism>
<dbReference type="AlphaFoldDB" id="A0A922K3K4"/>